<evidence type="ECO:0000256" key="2">
    <source>
        <dbReference type="SAM" id="SignalP"/>
    </source>
</evidence>
<feature type="transmembrane region" description="Helical" evidence="1">
    <location>
        <begin position="604"/>
        <end position="626"/>
    </location>
</feature>
<dbReference type="Gene3D" id="3.40.710.10">
    <property type="entry name" value="DD-peptidase/beta-lactamase superfamily"/>
    <property type="match status" value="1"/>
</dbReference>
<proteinExistence type="predicted"/>
<protein>
    <submittedName>
        <fullName evidence="4">CubicO group peptidase (Beta-lactamase class C family)</fullName>
    </submittedName>
</protein>
<keyword evidence="5" id="KW-1185">Reference proteome</keyword>
<dbReference type="Proteomes" id="UP001180453">
    <property type="component" value="Unassembled WGS sequence"/>
</dbReference>
<evidence type="ECO:0000256" key="1">
    <source>
        <dbReference type="SAM" id="Phobius"/>
    </source>
</evidence>
<feature type="transmembrane region" description="Helical" evidence="1">
    <location>
        <begin position="491"/>
        <end position="515"/>
    </location>
</feature>
<gene>
    <name evidence="4" type="ORF">J2X20_005397</name>
</gene>
<dbReference type="SUPFAM" id="SSF56601">
    <property type="entry name" value="beta-lactamase/transpeptidase-like"/>
    <property type="match status" value="1"/>
</dbReference>
<keyword evidence="1" id="KW-1133">Transmembrane helix</keyword>
<sequence>MKQLLNRLRVAALALCVGALPAAFAQPKPAAPLTAVDAEAFIDGLMPSALRAARVPGAVVVIVKDGQPLLQKGYGLADWDKNIPVDPHKTLFRPGSVSKLFTWTAVMQLVEQGKLDLDADLNKYLDFSIPGRNGKALTLRHVMTHTTGFEETARDLLTYDSAGPDLGKVLKAYIPPYVYDPGTTPGYSNYATSLAGYIVQRVSGKSFDDYMDQNVFGPLGMKQSTFRQPLPEALKGQMSQGYMSWDDKPKGFEVISMPPAGSMSAPGADMGRFMLAFLQQGTLDGVQILKPETVKLMHTQLTRPLPGLSGIGLGFYEQNINGHRVLAHGGDTVLFHSDLLLFVDDGIGLYVSVNAAGHERQGAWLRDKLFESFADRYLPDPRPATKPEVDEATAKQHAQQMAGNYRNTRREDSTWLSVLQLLSPVKVQALEDGRLSIELAGSRSNYREVKPYFWEEEHGKRRLQAVVENGKVKHWGLEPYVFAFIFEPVPFMASTTVLVLMGGAIATLLLTTLLWPIAAVLRRRHHVAVPPPRQVTWVRGASVGVMVALGLWGVVVSLLESLGDTTLLLPLAQLALALSAIGGLVVSGLHARSVLKVGDQWSKALAIVWVLAFAILLIVSLNHHLISFNQWY</sequence>
<accession>A0ABU1YV11</accession>
<feature type="transmembrane region" description="Helical" evidence="1">
    <location>
        <begin position="571"/>
        <end position="592"/>
    </location>
</feature>
<name>A0ABU1YV11_ROSSA</name>
<evidence type="ECO:0000313" key="5">
    <source>
        <dbReference type="Proteomes" id="UP001180453"/>
    </source>
</evidence>
<comment type="caution">
    <text evidence="4">The sequence shown here is derived from an EMBL/GenBank/DDBJ whole genome shotgun (WGS) entry which is preliminary data.</text>
</comment>
<keyword evidence="2" id="KW-0732">Signal</keyword>
<keyword evidence="1" id="KW-0472">Membrane</keyword>
<keyword evidence="1" id="KW-0812">Transmembrane</keyword>
<evidence type="ECO:0000313" key="4">
    <source>
        <dbReference type="EMBL" id="MDR7272714.1"/>
    </source>
</evidence>
<feature type="domain" description="Beta-lactamase-related" evidence="3">
    <location>
        <begin position="51"/>
        <end position="365"/>
    </location>
</feature>
<reference evidence="4 5" key="1">
    <citation type="submission" date="2023-07" db="EMBL/GenBank/DDBJ databases">
        <title>Sorghum-associated microbial communities from plants grown in Nebraska, USA.</title>
        <authorList>
            <person name="Schachtman D."/>
        </authorList>
    </citation>
    <scope>NUCLEOTIDE SEQUENCE [LARGE SCALE GENOMIC DNA]</scope>
    <source>
        <strain evidence="4 5">BE314</strain>
    </source>
</reference>
<dbReference type="RefSeq" id="WP_310272335.1">
    <property type="nucleotide sequence ID" value="NZ_JAVDXU010000005.1"/>
</dbReference>
<dbReference type="PANTHER" id="PTHR46825">
    <property type="entry name" value="D-ALANYL-D-ALANINE-CARBOXYPEPTIDASE/ENDOPEPTIDASE AMPH"/>
    <property type="match status" value="1"/>
</dbReference>
<feature type="transmembrane region" description="Helical" evidence="1">
    <location>
        <begin position="536"/>
        <end position="559"/>
    </location>
</feature>
<dbReference type="EMBL" id="JAVDXU010000005">
    <property type="protein sequence ID" value="MDR7272714.1"/>
    <property type="molecule type" value="Genomic_DNA"/>
</dbReference>
<dbReference type="Pfam" id="PF00144">
    <property type="entry name" value="Beta-lactamase"/>
    <property type="match status" value="1"/>
</dbReference>
<dbReference type="PANTHER" id="PTHR46825:SF9">
    <property type="entry name" value="BETA-LACTAMASE-RELATED DOMAIN-CONTAINING PROTEIN"/>
    <property type="match status" value="1"/>
</dbReference>
<dbReference type="InterPro" id="IPR050491">
    <property type="entry name" value="AmpC-like"/>
</dbReference>
<dbReference type="InterPro" id="IPR001466">
    <property type="entry name" value="Beta-lactam-related"/>
</dbReference>
<feature type="chain" id="PRO_5046471346" evidence="2">
    <location>
        <begin position="26"/>
        <end position="632"/>
    </location>
</feature>
<organism evidence="4 5">
    <name type="scientific">Roseateles saccharophilus</name>
    <name type="common">Pseudomonas saccharophila</name>
    <dbReference type="NCBI Taxonomy" id="304"/>
    <lineage>
        <taxon>Bacteria</taxon>
        <taxon>Pseudomonadati</taxon>
        <taxon>Pseudomonadota</taxon>
        <taxon>Betaproteobacteria</taxon>
        <taxon>Burkholderiales</taxon>
        <taxon>Sphaerotilaceae</taxon>
        <taxon>Roseateles</taxon>
    </lineage>
</organism>
<evidence type="ECO:0000259" key="3">
    <source>
        <dbReference type="Pfam" id="PF00144"/>
    </source>
</evidence>
<feature type="signal peptide" evidence="2">
    <location>
        <begin position="1"/>
        <end position="25"/>
    </location>
</feature>
<dbReference type="InterPro" id="IPR012338">
    <property type="entry name" value="Beta-lactam/transpept-like"/>
</dbReference>